<evidence type="ECO:0008006" key="5">
    <source>
        <dbReference type="Google" id="ProtNLM"/>
    </source>
</evidence>
<accession>A0A1C0YE11</accession>
<keyword evidence="1" id="KW-1133">Transmembrane helix</keyword>
<protein>
    <recommendedName>
        <fullName evidence="5">Gram-positive cocci surface proteins LPxTG domain-containing protein</fullName>
    </recommendedName>
</protein>
<dbReference type="RefSeq" id="WP_066544965.1">
    <property type="nucleotide sequence ID" value="NZ_MASJ01000014.1"/>
</dbReference>
<dbReference type="Proteomes" id="UP000093199">
    <property type="component" value="Unassembled WGS sequence"/>
</dbReference>
<gene>
    <name evidence="3" type="ORF">A6M13_13345</name>
</gene>
<organism evidence="3 4">
    <name type="scientific">Caryophanon tenue</name>
    <dbReference type="NCBI Taxonomy" id="33978"/>
    <lineage>
        <taxon>Bacteria</taxon>
        <taxon>Bacillati</taxon>
        <taxon>Bacillota</taxon>
        <taxon>Bacilli</taxon>
        <taxon>Bacillales</taxon>
        <taxon>Caryophanaceae</taxon>
        <taxon>Caryophanon</taxon>
    </lineage>
</organism>
<dbReference type="AlphaFoldDB" id="A0A1C0YE11"/>
<feature type="signal peptide" evidence="2">
    <location>
        <begin position="1"/>
        <end position="26"/>
    </location>
</feature>
<feature type="transmembrane region" description="Helical" evidence="1">
    <location>
        <begin position="78"/>
        <end position="98"/>
    </location>
</feature>
<keyword evidence="2" id="KW-0732">Signal</keyword>
<proteinExistence type="predicted"/>
<dbReference type="EMBL" id="MASJ01000014">
    <property type="protein sequence ID" value="OCS85417.1"/>
    <property type="molecule type" value="Genomic_DNA"/>
</dbReference>
<comment type="caution">
    <text evidence="3">The sequence shown here is derived from an EMBL/GenBank/DDBJ whole genome shotgun (WGS) entry which is preliminary data.</text>
</comment>
<evidence type="ECO:0000313" key="3">
    <source>
        <dbReference type="EMBL" id="OCS85417.1"/>
    </source>
</evidence>
<feature type="chain" id="PRO_5008649069" description="Gram-positive cocci surface proteins LPxTG domain-containing protein" evidence="2">
    <location>
        <begin position="27"/>
        <end position="106"/>
    </location>
</feature>
<keyword evidence="1" id="KW-0472">Membrane</keyword>
<keyword evidence="1" id="KW-0812">Transmembrane</keyword>
<keyword evidence="4" id="KW-1185">Reference proteome</keyword>
<reference evidence="3 4" key="1">
    <citation type="submission" date="2016-07" db="EMBL/GenBank/DDBJ databases">
        <title>Caryophanon tenue genome sequencing.</title>
        <authorList>
            <person name="Verma A."/>
            <person name="Pal Y."/>
            <person name="Krishnamurthi S."/>
        </authorList>
    </citation>
    <scope>NUCLEOTIDE SEQUENCE [LARGE SCALE GENOMIC DNA]</scope>
    <source>
        <strain evidence="3 4">DSM 14152</strain>
    </source>
</reference>
<name>A0A1C0YE11_9BACL</name>
<dbReference type="STRING" id="33978.A6M13_13345"/>
<evidence type="ECO:0000256" key="1">
    <source>
        <dbReference type="SAM" id="Phobius"/>
    </source>
</evidence>
<evidence type="ECO:0000256" key="2">
    <source>
        <dbReference type="SAM" id="SignalP"/>
    </source>
</evidence>
<sequence>MRCNLWLVSCVVIVSIWIGATPTAAAQDERSVLLMYYGNDDSTYSNTIFLDATLTGIFTNVSVQSMYETTSQQLQQTAIVLLVLAALLICGLIIWLLYKRQKRQGV</sequence>
<evidence type="ECO:0000313" key="4">
    <source>
        <dbReference type="Proteomes" id="UP000093199"/>
    </source>
</evidence>